<accession>A0A8H5BK16</accession>
<proteinExistence type="predicted"/>
<feature type="transmembrane region" description="Helical" evidence="6">
    <location>
        <begin position="59"/>
        <end position="79"/>
    </location>
</feature>
<evidence type="ECO:0000256" key="1">
    <source>
        <dbReference type="ARBA" id="ARBA00012210"/>
    </source>
</evidence>
<dbReference type="Pfam" id="PF00023">
    <property type="entry name" value="Ank"/>
    <property type="match status" value="1"/>
</dbReference>
<keyword evidence="2" id="KW-0677">Repeat</keyword>
<dbReference type="EMBL" id="JAACJK010000165">
    <property type="protein sequence ID" value="KAF5323933.1"/>
    <property type="molecule type" value="Genomic_DNA"/>
</dbReference>
<keyword evidence="6" id="KW-1133">Transmembrane helix</keyword>
<dbReference type="Pfam" id="PF12796">
    <property type="entry name" value="Ank_2"/>
    <property type="match status" value="4"/>
</dbReference>
<name>A0A8H5BK16_9AGAR</name>
<keyword evidence="6" id="KW-0472">Membrane</keyword>
<dbReference type="SMART" id="SM00248">
    <property type="entry name" value="ANK"/>
    <property type="match status" value="13"/>
</dbReference>
<feature type="repeat" description="ANK" evidence="4">
    <location>
        <begin position="811"/>
        <end position="844"/>
    </location>
</feature>
<feature type="transmembrane region" description="Helical" evidence="6">
    <location>
        <begin position="21"/>
        <end position="39"/>
    </location>
</feature>
<feature type="transmembrane region" description="Helical" evidence="6">
    <location>
        <begin position="320"/>
        <end position="341"/>
    </location>
</feature>
<feature type="repeat" description="ANK" evidence="4">
    <location>
        <begin position="845"/>
        <end position="878"/>
    </location>
</feature>
<evidence type="ECO:0000256" key="4">
    <source>
        <dbReference type="PROSITE-ProRule" id="PRU00023"/>
    </source>
</evidence>
<feature type="compositionally biased region" description="Basic and acidic residues" evidence="5">
    <location>
        <begin position="144"/>
        <end position="158"/>
    </location>
</feature>
<dbReference type="PANTHER" id="PTHR24161">
    <property type="entry name" value="ANK_REP_REGION DOMAIN-CONTAINING PROTEIN-RELATED"/>
    <property type="match status" value="1"/>
</dbReference>
<feature type="transmembrane region" description="Helical" evidence="6">
    <location>
        <begin position="246"/>
        <end position="270"/>
    </location>
</feature>
<dbReference type="PROSITE" id="PS50297">
    <property type="entry name" value="ANK_REP_REGION"/>
    <property type="match status" value="6"/>
</dbReference>
<evidence type="ECO:0000313" key="8">
    <source>
        <dbReference type="Proteomes" id="UP000541558"/>
    </source>
</evidence>
<dbReference type="SUPFAM" id="SSF48403">
    <property type="entry name" value="Ankyrin repeat"/>
    <property type="match status" value="2"/>
</dbReference>
<dbReference type="AlphaFoldDB" id="A0A8H5BK16"/>
<keyword evidence="8" id="KW-1185">Reference proteome</keyword>
<organism evidence="7 8">
    <name type="scientific">Ephemerocybe angulata</name>
    <dbReference type="NCBI Taxonomy" id="980116"/>
    <lineage>
        <taxon>Eukaryota</taxon>
        <taxon>Fungi</taxon>
        <taxon>Dikarya</taxon>
        <taxon>Basidiomycota</taxon>
        <taxon>Agaricomycotina</taxon>
        <taxon>Agaricomycetes</taxon>
        <taxon>Agaricomycetidae</taxon>
        <taxon>Agaricales</taxon>
        <taxon>Agaricineae</taxon>
        <taxon>Psathyrellaceae</taxon>
        <taxon>Ephemerocybe</taxon>
    </lineage>
</organism>
<dbReference type="PROSITE" id="PS50088">
    <property type="entry name" value="ANK_REPEAT"/>
    <property type="match status" value="6"/>
</dbReference>
<dbReference type="EC" id="2.3.1.225" evidence="1"/>
<dbReference type="GO" id="GO:0019706">
    <property type="term" value="F:protein-cysteine S-palmitoyltransferase activity"/>
    <property type="evidence" value="ECO:0007669"/>
    <property type="project" value="UniProtKB-EC"/>
</dbReference>
<dbReference type="InterPro" id="IPR036770">
    <property type="entry name" value="Ankyrin_rpt-contain_sf"/>
</dbReference>
<evidence type="ECO:0000256" key="3">
    <source>
        <dbReference type="ARBA" id="ARBA00023043"/>
    </source>
</evidence>
<dbReference type="Pfam" id="PF13637">
    <property type="entry name" value="Ank_4"/>
    <property type="match status" value="1"/>
</dbReference>
<dbReference type="OrthoDB" id="194358at2759"/>
<evidence type="ECO:0000313" key="7">
    <source>
        <dbReference type="EMBL" id="KAF5323933.1"/>
    </source>
</evidence>
<sequence>MSSGSCKLPGNPDIAGVGVRIAIYIQNLLCFIPAFWALADGKVTRGELDAAETQATTNLVLAFAILISSIVQAQTLGLTNYHASIVLNMSWMNNTNAFIYFLLYVQYKSQGNNPRWVPPTWSAWARHIRGLAVSVIPGTSRGRPGHDSTDPEAGKSDDGVAPSAQILDGDNDSRRGAKILVKRFVLLLGSLHLTLMAGLGLWLWSNIRTFGEGRDTSNECAAKYALVTILGGHVPFASEALRIASFVIYSIFLVPGINLLLPIAIFLGLYSFCRALPIPKEVGPGEVSVPHSPFYYAWLRLTTRRICNSIARRWSMFPPFIGLIFLLVVNLVFIIDIELALKQNGDLQDKEEAVWGFGQILAMLLLFMPLRDLAETILARRTKQRQKDLDMGLGGAIKAQDLNMVLAMVSRGANPNAELEGGISAMHMACNLRDLDIIRTLLEAGADPNIKDGYRRDTYMVASDNTNCLRLLNKVETGSIDGMAALIQAAENGYGAAVKLLVPSLEFKYGDGTREAFFEALSGLNVNARNFAGRTALLYAINAKEFEAIIELLLATPGIDVNMPDPNEWTPLSLAAGKGREGIVRLLLAVPGIKVNAAGLGGSTPLKSAIDRNRGHEAVVRLLLAAPGIDVNAPDISGRTPLSFAGYHGHEAIVKLLLAAPGIDINAPDNFGYTPLYFAVRKGREEVVKLLLAAPGINVNVPATGGGIPLTIAASVGHGAVVKLLLAAPGIDINAPSNNGWTPLSFAVQEGREEVVRLLLAAPGIVVNAAGAGGLTPLHIAGDWARGHENEAVVKLLIAAPGTNVNAADTSGWTALHFAAEKGHEAVVRLLLAAPGINVNAPDTDGRTPLQFAAEKGHDTVLKLLLAVPGTNVNAADTSGWTALTWAAFRGNETIVTDLCAVPEIIVDVADVERRLEHPPEGWRWEDPASKDEQDKCVLVLKGFLLEARRRSLERHLESREFGGKGSEDS</sequence>
<feature type="transmembrane region" description="Helical" evidence="6">
    <location>
        <begin position="85"/>
        <end position="105"/>
    </location>
</feature>
<feature type="repeat" description="ANK" evidence="4">
    <location>
        <begin position="421"/>
        <end position="453"/>
    </location>
</feature>
<feature type="repeat" description="ANK" evidence="4">
    <location>
        <begin position="671"/>
        <end position="692"/>
    </location>
</feature>
<dbReference type="PANTHER" id="PTHR24161:SF85">
    <property type="entry name" value="PALMITOYLTRANSFERASE HIP14"/>
    <property type="match status" value="1"/>
</dbReference>
<dbReference type="Gene3D" id="1.25.40.20">
    <property type="entry name" value="Ankyrin repeat-containing domain"/>
    <property type="match status" value="6"/>
</dbReference>
<evidence type="ECO:0000256" key="6">
    <source>
        <dbReference type="SAM" id="Phobius"/>
    </source>
</evidence>
<evidence type="ECO:0000256" key="2">
    <source>
        <dbReference type="ARBA" id="ARBA00022737"/>
    </source>
</evidence>
<feature type="region of interest" description="Disordered" evidence="5">
    <location>
        <begin position="136"/>
        <end position="169"/>
    </location>
</feature>
<feature type="transmembrane region" description="Helical" evidence="6">
    <location>
        <begin position="184"/>
        <end position="204"/>
    </location>
</feature>
<keyword evidence="3 4" id="KW-0040">ANK repeat</keyword>
<keyword evidence="6" id="KW-0812">Transmembrane</keyword>
<dbReference type="InterPro" id="IPR002110">
    <property type="entry name" value="Ankyrin_rpt"/>
</dbReference>
<feature type="repeat" description="ANK" evidence="4">
    <location>
        <begin position="739"/>
        <end position="760"/>
    </location>
</feature>
<dbReference type="Proteomes" id="UP000541558">
    <property type="component" value="Unassembled WGS sequence"/>
</dbReference>
<comment type="caution">
    <text evidence="7">The sequence shown here is derived from an EMBL/GenBank/DDBJ whole genome shotgun (WGS) entry which is preliminary data.</text>
</comment>
<gene>
    <name evidence="7" type="ORF">D9611_008357</name>
</gene>
<protein>
    <recommendedName>
        <fullName evidence="1">protein S-acyltransferase</fullName>
        <ecNumber evidence="1">2.3.1.225</ecNumber>
    </recommendedName>
</protein>
<feature type="repeat" description="ANK" evidence="4">
    <location>
        <begin position="637"/>
        <end position="670"/>
    </location>
</feature>
<reference evidence="7 8" key="1">
    <citation type="journal article" date="2020" name="ISME J.">
        <title>Uncovering the hidden diversity of litter-decomposition mechanisms in mushroom-forming fungi.</title>
        <authorList>
            <person name="Floudas D."/>
            <person name="Bentzer J."/>
            <person name="Ahren D."/>
            <person name="Johansson T."/>
            <person name="Persson P."/>
            <person name="Tunlid A."/>
        </authorList>
    </citation>
    <scope>NUCLEOTIDE SEQUENCE [LARGE SCALE GENOMIC DNA]</scope>
    <source>
        <strain evidence="7 8">CBS 175.51</strain>
    </source>
</reference>
<evidence type="ECO:0000256" key="5">
    <source>
        <dbReference type="SAM" id="MobiDB-lite"/>
    </source>
</evidence>